<dbReference type="EMBL" id="BQNB010011563">
    <property type="protein sequence ID" value="GJS92185.1"/>
    <property type="molecule type" value="Genomic_DNA"/>
</dbReference>
<organism evidence="1 2">
    <name type="scientific">Tanacetum coccineum</name>
    <dbReference type="NCBI Taxonomy" id="301880"/>
    <lineage>
        <taxon>Eukaryota</taxon>
        <taxon>Viridiplantae</taxon>
        <taxon>Streptophyta</taxon>
        <taxon>Embryophyta</taxon>
        <taxon>Tracheophyta</taxon>
        <taxon>Spermatophyta</taxon>
        <taxon>Magnoliopsida</taxon>
        <taxon>eudicotyledons</taxon>
        <taxon>Gunneridae</taxon>
        <taxon>Pentapetalae</taxon>
        <taxon>asterids</taxon>
        <taxon>campanulids</taxon>
        <taxon>Asterales</taxon>
        <taxon>Asteraceae</taxon>
        <taxon>Asteroideae</taxon>
        <taxon>Anthemideae</taxon>
        <taxon>Anthemidinae</taxon>
        <taxon>Tanacetum</taxon>
    </lineage>
</organism>
<comment type="caution">
    <text evidence="1">The sequence shown here is derived from an EMBL/GenBank/DDBJ whole genome shotgun (WGS) entry which is preliminary data.</text>
</comment>
<accession>A0ABQ4ZT48</accession>
<reference evidence="1" key="1">
    <citation type="journal article" date="2022" name="Int. J. Mol. Sci.">
        <title>Draft Genome of Tanacetum Coccineum: Genomic Comparison of Closely Related Tanacetum-Family Plants.</title>
        <authorList>
            <person name="Yamashiro T."/>
            <person name="Shiraishi A."/>
            <person name="Nakayama K."/>
            <person name="Satake H."/>
        </authorList>
    </citation>
    <scope>NUCLEOTIDE SEQUENCE</scope>
</reference>
<protein>
    <submittedName>
        <fullName evidence="1">Uncharacterized protein</fullName>
    </submittedName>
</protein>
<name>A0ABQ4ZT48_9ASTR</name>
<sequence>MERLDQEDAAKLNDLWRGRKIDDDGGVDDEGGVTVVLRVGGDGRGGVATVAAQVVHRLWVGRDGGDWVGVGCEQVSGKTGKLSGMSVYIKLL</sequence>
<keyword evidence="2" id="KW-1185">Reference proteome</keyword>
<evidence type="ECO:0000313" key="1">
    <source>
        <dbReference type="EMBL" id="GJS92185.1"/>
    </source>
</evidence>
<proteinExistence type="predicted"/>
<dbReference type="Proteomes" id="UP001151760">
    <property type="component" value="Unassembled WGS sequence"/>
</dbReference>
<gene>
    <name evidence="1" type="ORF">Tco_0774821</name>
</gene>
<evidence type="ECO:0000313" key="2">
    <source>
        <dbReference type="Proteomes" id="UP001151760"/>
    </source>
</evidence>
<reference evidence="1" key="2">
    <citation type="submission" date="2022-01" db="EMBL/GenBank/DDBJ databases">
        <authorList>
            <person name="Yamashiro T."/>
            <person name="Shiraishi A."/>
            <person name="Satake H."/>
            <person name="Nakayama K."/>
        </authorList>
    </citation>
    <scope>NUCLEOTIDE SEQUENCE</scope>
</reference>